<dbReference type="GO" id="GO:0016020">
    <property type="term" value="C:membrane"/>
    <property type="evidence" value="ECO:0007669"/>
    <property type="project" value="TreeGrafter"/>
</dbReference>
<gene>
    <name evidence="7" type="ORF">TBRA_LOCUS12012</name>
</gene>
<evidence type="ECO:0000256" key="3">
    <source>
        <dbReference type="ARBA" id="ARBA00012663"/>
    </source>
</evidence>
<dbReference type="EMBL" id="CADCXV010001016">
    <property type="protein sequence ID" value="CAB0040287.1"/>
    <property type="molecule type" value="Genomic_DNA"/>
</dbReference>
<feature type="domain" description="Glycoside hydrolase family 20 catalytic" evidence="6">
    <location>
        <begin position="1"/>
        <end position="272"/>
    </location>
</feature>
<evidence type="ECO:0000313" key="8">
    <source>
        <dbReference type="Proteomes" id="UP000479190"/>
    </source>
</evidence>
<dbReference type="PANTHER" id="PTHR22600:SF21">
    <property type="entry name" value="BETA-HEXOSAMINIDASE A"/>
    <property type="match status" value="1"/>
</dbReference>
<dbReference type="AlphaFoldDB" id="A0A6H5ISE1"/>
<keyword evidence="8" id="KW-1185">Reference proteome</keyword>
<protein>
    <recommendedName>
        <fullName evidence="3">beta-N-acetylhexosaminidase</fullName>
        <ecNumber evidence="3">3.2.1.52</ecNumber>
    </recommendedName>
</protein>
<keyword evidence="4" id="KW-0378">Hydrolase</keyword>
<dbReference type="Pfam" id="PF00728">
    <property type="entry name" value="Glyco_hydro_20"/>
    <property type="match status" value="1"/>
</dbReference>
<dbReference type="PANTHER" id="PTHR22600">
    <property type="entry name" value="BETA-HEXOSAMINIDASE"/>
    <property type="match status" value="1"/>
</dbReference>
<evidence type="ECO:0000256" key="2">
    <source>
        <dbReference type="ARBA" id="ARBA00006285"/>
    </source>
</evidence>
<dbReference type="InterPro" id="IPR017853">
    <property type="entry name" value="GH"/>
</dbReference>
<dbReference type="InterPro" id="IPR025705">
    <property type="entry name" value="Beta_hexosaminidase_sua/sub"/>
</dbReference>
<comment type="similarity">
    <text evidence="2">Belongs to the glycosyl hydrolase 20 family.</text>
</comment>
<dbReference type="SUPFAM" id="SSF51445">
    <property type="entry name" value="(Trans)glycosidases"/>
    <property type="match status" value="1"/>
</dbReference>
<name>A0A6H5ISE1_9HYME</name>
<dbReference type="Gene3D" id="3.20.20.80">
    <property type="entry name" value="Glycosidases"/>
    <property type="match status" value="1"/>
</dbReference>
<dbReference type="GO" id="GO:0005975">
    <property type="term" value="P:carbohydrate metabolic process"/>
    <property type="evidence" value="ECO:0007669"/>
    <property type="project" value="InterPro"/>
</dbReference>
<dbReference type="GO" id="GO:0030203">
    <property type="term" value="P:glycosaminoglycan metabolic process"/>
    <property type="evidence" value="ECO:0007669"/>
    <property type="project" value="TreeGrafter"/>
</dbReference>
<dbReference type="InterPro" id="IPR015883">
    <property type="entry name" value="Glyco_hydro_20_cat"/>
</dbReference>
<proteinExistence type="inferred from homology"/>
<sequence>MAYNKLNVLHWHLVDDNSFPYESLRYPELANKGAYHPSMIYRVEDVARVVEHARRRGIRVLPELDTPGHTKSWGRSHPELLTRCYDAEGRATGRLGPMDPSHEPLYGLVEELLRELGERFPDGQVHLGGDEVLYDCWRSNPDIRDFMQRRNISLERYELLEEYYVERVLRTARELGLRPVVWQEVFDNGLRLARSTVVHVWTGDWPREMDAVTRAGHKALLSACWYLDHVAGGGDWLKYYRCDPLDFNATLSQAKQRDLVLGGEACMWGEFVDR</sequence>
<dbReference type="PRINTS" id="PR00738">
    <property type="entry name" value="GLHYDRLASE20"/>
</dbReference>
<feature type="active site" description="Proton donor" evidence="5">
    <location>
        <position position="131"/>
    </location>
</feature>
<dbReference type="Proteomes" id="UP000479190">
    <property type="component" value="Unassembled WGS sequence"/>
</dbReference>
<dbReference type="GO" id="GO:0006689">
    <property type="term" value="P:ganglioside catabolic process"/>
    <property type="evidence" value="ECO:0007669"/>
    <property type="project" value="TreeGrafter"/>
</dbReference>
<dbReference type="GO" id="GO:0005764">
    <property type="term" value="C:lysosome"/>
    <property type="evidence" value="ECO:0007669"/>
    <property type="project" value="TreeGrafter"/>
</dbReference>
<dbReference type="GO" id="GO:0004563">
    <property type="term" value="F:beta-N-acetylhexosaminidase activity"/>
    <property type="evidence" value="ECO:0007669"/>
    <property type="project" value="UniProtKB-EC"/>
</dbReference>
<evidence type="ECO:0000256" key="5">
    <source>
        <dbReference type="PIRSR" id="PIRSR625705-1"/>
    </source>
</evidence>
<organism evidence="7 8">
    <name type="scientific">Trichogramma brassicae</name>
    <dbReference type="NCBI Taxonomy" id="86971"/>
    <lineage>
        <taxon>Eukaryota</taxon>
        <taxon>Metazoa</taxon>
        <taxon>Ecdysozoa</taxon>
        <taxon>Arthropoda</taxon>
        <taxon>Hexapoda</taxon>
        <taxon>Insecta</taxon>
        <taxon>Pterygota</taxon>
        <taxon>Neoptera</taxon>
        <taxon>Endopterygota</taxon>
        <taxon>Hymenoptera</taxon>
        <taxon>Apocrita</taxon>
        <taxon>Proctotrupomorpha</taxon>
        <taxon>Chalcidoidea</taxon>
        <taxon>Trichogrammatidae</taxon>
        <taxon>Trichogramma</taxon>
    </lineage>
</organism>
<evidence type="ECO:0000259" key="6">
    <source>
        <dbReference type="Pfam" id="PF00728"/>
    </source>
</evidence>
<dbReference type="OrthoDB" id="428480at2759"/>
<evidence type="ECO:0000256" key="4">
    <source>
        <dbReference type="ARBA" id="ARBA00022801"/>
    </source>
</evidence>
<evidence type="ECO:0000256" key="1">
    <source>
        <dbReference type="ARBA" id="ARBA00001231"/>
    </source>
</evidence>
<evidence type="ECO:0000313" key="7">
    <source>
        <dbReference type="EMBL" id="CAB0040287.1"/>
    </source>
</evidence>
<dbReference type="EC" id="3.2.1.52" evidence="3"/>
<reference evidence="7 8" key="1">
    <citation type="submission" date="2020-02" db="EMBL/GenBank/DDBJ databases">
        <authorList>
            <person name="Ferguson B K."/>
        </authorList>
    </citation>
    <scope>NUCLEOTIDE SEQUENCE [LARGE SCALE GENOMIC DNA]</scope>
</reference>
<accession>A0A6H5ISE1</accession>
<comment type="catalytic activity">
    <reaction evidence="1">
        <text>Hydrolysis of terminal non-reducing N-acetyl-D-hexosamine residues in N-acetyl-beta-D-hexosaminides.</text>
        <dbReference type="EC" id="3.2.1.52"/>
    </reaction>
</comment>